<dbReference type="EMBL" id="JAQJAN010000004">
    <property type="protein sequence ID" value="KAJ5732639.1"/>
    <property type="molecule type" value="Genomic_DNA"/>
</dbReference>
<feature type="transmembrane region" description="Helical" evidence="6">
    <location>
        <begin position="238"/>
        <end position="264"/>
    </location>
</feature>
<feature type="transmembrane region" description="Helical" evidence="6">
    <location>
        <begin position="173"/>
        <end position="193"/>
    </location>
</feature>
<organism evidence="8 9">
    <name type="scientific">Penicillium malachiteum</name>
    <dbReference type="NCBI Taxonomy" id="1324776"/>
    <lineage>
        <taxon>Eukaryota</taxon>
        <taxon>Fungi</taxon>
        <taxon>Dikarya</taxon>
        <taxon>Ascomycota</taxon>
        <taxon>Pezizomycotina</taxon>
        <taxon>Eurotiomycetes</taxon>
        <taxon>Eurotiomycetidae</taxon>
        <taxon>Eurotiales</taxon>
        <taxon>Aspergillaceae</taxon>
        <taxon>Penicillium</taxon>
    </lineage>
</organism>
<dbReference type="PANTHER" id="PTHR33048">
    <property type="entry name" value="PTH11-LIKE INTEGRAL MEMBRANE PROTEIN (AFU_ORTHOLOGUE AFUA_5G11245)"/>
    <property type="match status" value="1"/>
</dbReference>
<feature type="transmembrane region" description="Helical" evidence="6">
    <location>
        <begin position="6"/>
        <end position="28"/>
    </location>
</feature>
<comment type="caution">
    <text evidence="8">The sequence shown here is derived from an EMBL/GenBank/DDBJ whole genome shotgun (WGS) entry which is preliminary data.</text>
</comment>
<evidence type="ECO:0000259" key="7">
    <source>
        <dbReference type="Pfam" id="PF20684"/>
    </source>
</evidence>
<proteinExistence type="inferred from homology"/>
<evidence type="ECO:0000256" key="4">
    <source>
        <dbReference type="ARBA" id="ARBA00023136"/>
    </source>
</evidence>
<dbReference type="GO" id="GO:0016020">
    <property type="term" value="C:membrane"/>
    <property type="evidence" value="ECO:0007669"/>
    <property type="project" value="UniProtKB-SubCell"/>
</dbReference>
<comment type="subcellular location">
    <subcellularLocation>
        <location evidence="1">Membrane</location>
        <topology evidence="1">Multi-pass membrane protein</topology>
    </subcellularLocation>
</comment>
<dbReference type="AlphaFoldDB" id="A0AAD6HR10"/>
<evidence type="ECO:0000313" key="8">
    <source>
        <dbReference type="EMBL" id="KAJ5732639.1"/>
    </source>
</evidence>
<dbReference type="Proteomes" id="UP001215712">
    <property type="component" value="Unassembled WGS sequence"/>
</dbReference>
<feature type="domain" description="Rhodopsin" evidence="7">
    <location>
        <begin position="28"/>
        <end position="270"/>
    </location>
</feature>
<gene>
    <name evidence="8" type="ORF">N7493_004120</name>
</gene>
<comment type="similarity">
    <text evidence="5">Belongs to the SAT4 family.</text>
</comment>
<reference evidence="8" key="2">
    <citation type="submission" date="2023-01" db="EMBL/GenBank/DDBJ databases">
        <authorList>
            <person name="Petersen C."/>
        </authorList>
    </citation>
    <scope>NUCLEOTIDE SEQUENCE</scope>
    <source>
        <strain evidence="8">IBT 17514</strain>
    </source>
</reference>
<keyword evidence="3 6" id="KW-1133">Transmembrane helix</keyword>
<feature type="transmembrane region" description="Helical" evidence="6">
    <location>
        <begin position="40"/>
        <end position="61"/>
    </location>
</feature>
<evidence type="ECO:0000256" key="6">
    <source>
        <dbReference type="SAM" id="Phobius"/>
    </source>
</evidence>
<evidence type="ECO:0000256" key="1">
    <source>
        <dbReference type="ARBA" id="ARBA00004141"/>
    </source>
</evidence>
<name>A0AAD6HR10_9EURO</name>
<protein>
    <recommendedName>
        <fullName evidence="7">Rhodopsin domain-containing protein</fullName>
    </recommendedName>
</protein>
<keyword evidence="9" id="KW-1185">Reference proteome</keyword>
<evidence type="ECO:0000256" key="5">
    <source>
        <dbReference type="ARBA" id="ARBA00038359"/>
    </source>
</evidence>
<feature type="transmembrane region" description="Helical" evidence="6">
    <location>
        <begin position="205"/>
        <end position="226"/>
    </location>
</feature>
<reference evidence="8" key="1">
    <citation type="journal article" date="2023" name="IMA Fungus">
        <title>Comparative genomic study of the Penicillium genus elucidates a diverse pangenome and 15 lateral gene transfer events.</title>
        <authorList>
            <person name="Petersen C."/>
            <person name="Sorensen T."/>
            <person name="Nielsen M.R."/>
            <person name="Sondergaard T.E."/>
            <person name="Sorensen J.L."/>
            <person name="Fitzpatrick D.A."/>
            <person name="Frisvad J.C."/>
            <person name="Nielsen K.L."/>
        </authorList>
    </citation>
    <scope>NUCLEOTIDE SEQUENCE</scope>
    <source>
        <strain evidence="8">IBT 17514</strain>
    </source>
</reference>
<sequence length="342" mass="37668">MSADGNIGAPALGVCWALSAIALTVMIARLYSQARITRQLGLSDALLALSTCIIITFASLITVQFHYGWGRHQTTLTAHQRIEALRYNAISQSFGVLGSTFGRLSTIATMFTLFGITKKLRRGLWALCAAQLITNGAVVICLYAQCTNVVLLWNTDGVSGSCWNADVQTYFGYGHSAFNGVTDLFLTFFPAYMIRNLQMNQRTKVGVAVLLGLSILAFIAVIMKIIKLRALADRGDYTYNTVALFTWILAEAVLLNIAASAPILRPLYRKIIRNQPHGYSYEMNSHEVSKSYITRDQGAIKSHDSASDKAAILANDHRNDGDFYHITVKQSYSVTMTDTRSP</sequence>
<feature type="transmembrane region" description="Helical" evidence="6">
    <location>
        <begin position="94"/>
        <end position="117"/>
    </location>
</feature>
<dbReference type="InterPro" id="IPR049326">
    <property type="entry name" value="Rhodopsin_dom_fungi"/>
</dbReference>
<feature type="transmembrane region" description="Helical" evidence="6">
    <location>
        <begin position="124"/>
        <end position="153"/>
    </location>
</feature>
<keyword evidence="2 6" id="KW-0812">Transmembrane</keyword>
<keyword evidence="4 6" id="KW-0472">Membrane</keyword>
<evidence type="ECO:0000256" key="3">
    <source>
        <dbReference type="ARBA" id="ARBA00022989"/>
    </source>
</evidence>
<dbReference type="InterPro" id="IPR052337">
    <property type="entry name" value="SAT4-like"/>
</dbReference>
<dbReference type="PANTHER" id="PTHR33048:SF146">
    <property type="entry name" value="INTEGRAL MEMBRANE PROTEIN"/>
    <property type="match status" value="1"/>
</dbReference>
<dbReference type="Pfam" id="PF20684">
    <property type="entry name" value="Fung_rhodopsin"/>
    <property type="match status" value="1"/>
</dbReference>
<evidence type="ECO:0000256" key="2">
    <source>
        <dbReference type="ARBA" id="ARBA00022692"/>
    </source>
</evidence>
<evidence type="ECO:0000313" key="9">
    <source>
        <dbReference type="Proteomes" id="UP001215712"/>
    </source>
</evidence>
<accession>A0AAD6HR10</accession>